<organism evidence="2 3">
    <name type="scientific">Naegleria fowleri</name>
    <name type="common">Brain eating amoeba</name>
    <dbReference type="NCBI Taxonomy" id="5763"/>
    <lineage>
        <taxon>Eukaryota</taxon>
        <taxon>Discoba</taxon>
        <taxon>Heterolobosea</taxon>
        <taxon>Tetramitia</taxon>
        <taxon>Eutetramitia</taxon>
        <taxon>Vahlkampfiidae</taxon>
        <taxon>Naegleria</taxon>
    </lineage>
</organism>
<dbReference type="OrthoDB" id="10462063at2759"/>
<comment type="caution">
    <text evidence="2">The sequence shown here is derived from an EMBL/GenBank/DDBJ whole genome shotgun (WGS) entry which is preliminary data.</text>
</comment>
<proteinExistence type="predicted"/>
<evidence type="ECO:0000256" key="1">
    <source>
        <dbReference type="SAM" id="MobiDB-lite"/>
    </source>
</evidence>
<feature type="region of interest" description="Disordered" evidence="1">
    <location>
        <begin position="1"/>
        <end position="23"/>
    </location>
</feature>
<dbReference type="EMBL" id="VFQX01000036">
    <property type="protein sequence ID" value="KAF0976855.1"/>
    <property type="molecule type" value="Genomic_DNA"/>
</dbReference>
<sequence>MNKSCCNTLESTALRHPPSSSSSWLSSIRKRSLSLLVVTVTALVQPFYPSCQYSNQRRRFFTTSVVIGSPNHHPSPSSSTRSKMIESSSSPEKPHSHDSPFKSSSHLFKKLFQIYSRLYQFLINSILKFQVNYSKIFFASYDRDYSQHFSDLKNNYKIKSGSSYDSTLSGRFAQTRKDSDLDNMETLDPLFEKDLFLYFVFKNHLLVKYLQLLETHGKQQQQKNKIDETHPPLLLHELFASEQCYHDFMKHLKLDDGSFQVENIQNIDILNIQNNIVDNDKIQVLMDVEMYSYSKDGTYYYSVFYIEKNYPMNDSEKPNHSKTKDELEALKQFISGWKFSRVPQIMKLETSSPQDLN</sequence>
<feature type="compositionally biased region" description="Polar residues" evidence="1">
    <location>
        <begin position="1"/>
        <end position="11"/>
    </location>
</feature>
<protein>
    <submittedName>
        <fullName evidence="2">Uncharacterized protein</fullName>
    </submittedName>
</protein>
<feature type="region of interest" description="Disordered" evidence="1">
    <location>
        <begin position="70"/>
        <end position="102"/>
    </location>
</feature>
<dbReference type="VEuPathDB" id="AmoebaDB:NfTy_068770"/>
<dbReference type="GeneID" id="68111368"/>
<accession>A0A6A5BU63</accession>
<dbReference type="VEuPathDB" id="AmoebaDB:FDP41_004150"/>
<name>A0A6A5BU63_NAEFO</name>
<gene>
    <name evidence="2" type="ORF">FDP41_004150</name>
</gene>
<dbReference type="VEuPathDB" id="AmoebaDB:NF0042180"/>
<evidence type="ECO:0000313" key="3">
    <source>
        <dbReference type="Proteomes" id="UP000444721"/>
    </source>
</evidence>
<dbReference type="AlphaFoldDB" id="A0A6A5BU63"/>
<dbReference type="Proteomes" id="UP000444721">
    <property type="component" value="Unassembled WGS sequence"/>
</dbReference>
<evidence type="ECO:0000313" key="2">
    <source>
        <dbReference type="EMBL" id="KAF0976855.1"/>
    </source>
</evidence>
<feature type="compositionally biased region" description="Low complexity" evidence="1">
    <location>
        <begin position="70"/>
        <end position="79"/>
    </location>
</feature>
<dbReference type="RefSeq" id="XP_044561568.1">
    <property type="nucleotide sequence ID" value="XM_044707534.1"/>
</dbReference>
<keyword evidence="3" id="KW-1185">Reference proteome</keyword>
<reference evidence="2 3" key="1">
    <citation type="journal article" date="2019" name="Sci. Rep.">
        <title>Nanopore sequencing improves the draft genome of the human pathogenic amoeba Naegleria fowleri.</title>
        <authorList>
            <person name="Liechti N."/>
            <person name="Schurch N."/>
            <person name="Bruggmann R."/>
            <person name="Wittwer M."/>
        </authorList>
    </citation>
    <scope>NUCLEOTIDE SEQUENCE [LARGE SCALE GENOMIC DNA]</scope>
    <source>
        <strain evidence="2 3">ATCC 30894</strain>
    </source>
</reference>